<feature type="region of interest" description="Disordered" evidence="2">
    <location>
        <begin position="350"/>
        <end position="402"/>
    </location>
</feature>
<evidence type="ECO:0000259" key="3">
    <source>
        <dbReference type="PROSITE" id="PS50994"/>
    </source>
</evidence>
<dbReference type="Gene3D" id="1.10.340.70">
    <property type="match status" value="1"/>
</dbReference>
<feature type="domain" description="Integrase catalytic" evidence="3">
    <location>
        <begin position="534"/>
        <end position="695"/>
    </location>
</feature>
<dbReference type="InterPro" id="IPR050951">
    <property type="entry name" value="Retrovirus_Pol_polyprotein"/>
</dbReference>
<accession>A0A388M6D1</accession>
<dbReference type="InterPro" id="IPR012337">
    <property type="entry name" value="RNaseH-like_sf"/>
</dbReference>
<dbReference type="Gramene" id="GBG90065">
    <property type="protein sequence ID" value="GBG90065"/>
    <property type="gene ID" value="CBR_g50158"/>
</dbReference>
<feature type="compositionally biased region" description="Acidic residues" evidence="2">
    <location>
        <begin position="383"/>
        <end position="400"/>
    </location>
</feature>
<dbReference type="Gene3D" id="3.30.420.10">
    <property type="entry name" value="Ribonuclease H-like superfamily/Ribonuclease H"/>
    <property type="match status" value="1"/>
</dbReference>
<dbReference type="Pfam" id="PF17921">
    <property type="entry name" value="Integrase_H2C2"/>
    <property type="match status" value="1"/>
</dbReference>
<keyword evidence="1" id="KW-0175">Coiled coil</keyword>
<evidence type="ECO:0000256" key="1">
    <source>
        <dbReference type="SAM" id="Coils"/>
    </source>
</evidence>
<dbReference type="InterPro" id="IPR036397">
    <property type="entry name" value="RNaseH_sf"/>
</dbReference>
<gene>
    <name evidence="4" type="ORF">CBR_g50158</name>
</gene>
<evidence type="ECO:0000313" key="4">
    <source>
        <dbReference type="EMBL" id="GBG90065.1"/>
    </source>
</evidence>
<evidence type="ECO:0000313" key="5">
    <source>
        <dbReference type="Proteomes" id="UP000265515"/>
    </source>
</evidence>
<dbReference type="Pfam" id="PF00665">
    <property type="entry name" value="rve"/>
    <property type="match status" value="1"/>
</dbReference>
<dbReference type="PANTHER" id="PTHR37984">
    <property type="entry name" value="PROTEIN CBG26694"/>
    <property type="match status" value="1"/>
</dbReference>
<feature type="coiled-coil region" evidence="1">
    <location>
        <begin position="70"/>
        <end position="97"/>
    </location>
</feature>
<organism evidence="4 5">
    <name type="scientific">Chara braunii</name>
    <name type="common">Braun's stonewort</name>
    <dbReference type="NCBI Taxonomy" id="69332"/>
    <lineage>
        <taxon>Eukaryota</taxon>
        <taxon>Viridiplantae</taxon>
        <taxon>Streptophyta</taxon>
        <taxon>Charophyceae</taxon>
        <taxon>Charales</taxon>
        <taxon>Characeae</taxon>
        <taxon>Chara</taxon>
    </lineage>
</organism>
<comment type="caution">
    <text evidence="4">The sequence shown here is derived from an EMBL/GenBank/DDBJ whole genome shotgun (WGS) entry which is preliminary data.</text>
</comment>
<dbReference type="GO" id="GO:0015074">
    <property type="term" value="P:DNA integration"/>
    <property type="evidence" value="ECO:0007669"/>
    <property type="project" value="InterPro"/>
</dbReference>
<sequence length="772" mass="86252">MLDAADENEKPFFQKLYDDAVQRETEAEAAARATSIADQVALLAVPESNDDQFREKIVAVVAALVPLRTLEDLESRVTALEQRNQELQAEIVSLKQSQLSAPHPPNPRPAAVPVSQPNTVLMTRASGTVTSAGTGASSSSGSADSSAMVIVPNAGTSAQNATVLTGIQYSGPVVDKRAATLPSKYDGKGDITSWISSMRSYFEVLRTPQEDRSMIMGTNTEPVVRSFIELQAVTAAYERIDLTEWLKITPVRTLEDLLITRYQDKHAALKARLKLEAFKGQTWRTSMQALEQHLTGLFTTPNLGMTDVSCMNVVMGVAPKEYLSLLRLKDHTTWRELMTDPVHLEAKDLARRTKAPAAGQKSQRKRYGSSNQLALHEHREAEDQSYADDLSLDDDLEPDSDMGCSTSAIEKLKEDLVQHTAKDPDLSPILEQLKADPNSQPDFHECEGLVFRRYGKFDRLCVPNHAPLRTHFLDLAHGRNGHFGFEKTYGSLLQQFDWSGMKGSAQKFIVECQVCQRTKVHWHKPYGLLKPLPIPDGPGESVSIDFTDMGKVSEGGHSQVMVIVDRFSKFLNLIPLPPHAPTELVTGEFHQQYILQYGPPKTLASDRDTRFISADWKDFTSQIYHIKLNKTSGRHPEANGLAEEINQTVIQLLRDLIVPDHNTWDKELYKVKGLYNNSIHSATVVTPNQLHYGWQLRNPLSYLFPERSPGLTPDMPGYNAKYARLLKAAIAAMNKRQHAMIKHANKSRKEPNFKVGDYVWVKMSEFSDEEGV</sequence>
<evidence type="ECO:0000256" key="2">
    <source>
        <dbReference type="SAM" id="MobiDB-lite"/>
    </source>
</evidence>
<name>A0A388M6D1_CHABU</name>
<dbReference type="GO" id="GO:0003676">
    <property type="term" value="F:nucleic acid binding"/>
    <property type="evidence" value="ECO:0007669"/>
    <property type="project" value="InterPro"/>
</dbReference>
<keyword evidence="5" id="KW-1185">Reference proteome</keyword>
<dbReference type="AlphaFoldDB" id="A0A388M6D1"/>
<dbReference type="InterPro" id="IPR041588">
    <property type="entry name" value="Integrase_H2C2"/>
</dbReference>
<dbReference type="SUPFAM" id="SSF53098">
    <property type="entry name" value="Ribonuclease H-like"/>
    <property type="match status" value="1"/>
</dbReference>
<proteinExistence type="predicted"/>
<protein>
    <recommendedName>
        <fullName evidence="3">Integrase catalytic domain-containing protein</fullName>
    </recommendedName>
</protein>
<dbReference type="PROSITE" id="PS50994">
    <property type="entry name" value="INTEGRASE"/>
    <property type="match status" value="1"/>
</dbReference>
<dbReference type="EMBL" id="BFEA01000783">
    <property type="protein sequence ID" value="GBG90065.1"/>
    <property type="molecule type" value="Genomic_DNA"/>
</dbReference>
<dbReference type="InterPro" id="IPR001584">
    <property type="entry name" value="Integrase_cat-core"/>
</dbReference>
<dbReference type="Proteomes" id="UP000265515">
    <property type="component" value="Unassembled WGS sequence"/>
</dbReference>
<dbReference type="OrthoDB" id="413122at2759"/>
<reference evidence="4 5" key="1">
    <citation type="journal article" date="2018" name="Cell">
        <title>The Chara Genome: Secondary Complexity and Implications for Plant Terrestrialization.</title>
        <authorList>
            <person name="Nishiyama T."/>
            <person name="Sakayama H."/>
            <person name="Vries J.D."/>
            <person name="Buschmann H."/>
            <person name="Saint-Marcoux D."/>
            <person name="Ullrich K.K."/>
            <person name="Haas F.B."/>
            <person name="Vanderstraeten L."/>
            <person name="Becker D."/>
            <person name="Lang D."/>
            <person name="Vosolsobe S."/>
            <person name="Rombauts S."/>
            <person name="Wilhelmsson P.K.I."/>
            <person name="Janitza P."/>
            <person name="Kern R."/>
            <person name="Heyl A."/>
            <person name="Rumpler F."/>
            <person name="Villalobos L.I.A.C."/>
            <person name="Clay J.M."/>
            <person name="Skokan R."/>
            <person name="Toyoda A."/>
            <person name="Suzuki Y."/>
            <person name="Kagoshima H."/>
            <person name="Schijlen E."/>
            <person name="Tajeshwar N."/>
            <person name="Catarino B."/>
            <person name="Hetherington A.J."/>
            <person name="Saltykova A."/>
            <person name="Bonnot C."/>
            <person name="Breuninger H."/>
            <person name="Symeonidi A."/>
            <person name="Radhakrishnan G.V."/>
            <person name="Van Nieuwerburgh F."/>
            <person name="Deforce D."/>
            <person name="Chang C."/>
            <person name="Karol K.G."/>
            <person name="Hedrich R."/>
            <person name="Ulvskov P."/>
            <person name="Glockner G."/>
            <person name="Delwiche C.F."/>
            <person name="Petrasek J."/>
            <person name="Van de Peer Y."/>
            <person name="Friml J."/>
            <person name="Beilby M."/>
            <person name="Dolan L."/>
            <person name="Kohara Y."/>
            <person name="Sugano S."/>
            <person name="Fujiyama A."/>
            <person name="Delaux P.-M."/>
            <person name="Quint M."/>
            <person name="TheiBen G."/>
            <person name="Hagemann M."/>
            <person name="Harholt J."/>
            <person name="Dunand C."/>
            <person name="Zachgo S."/>
            <person name="Langdale J."/>
            <person name="Maumus F."/>
            <person name="Straeten D.V.D."/>
            <person name="Gould S.B."/>
            <person name="Rensing S.A."/>
        </authorList>
    </citation>
    <scope>NUCLEOTIDE SEQUENCE [LARGE SCALE GENOMIC DNA]</scope>
    <source>
        <strain evidence="4 5">S276</strain>
    </source>
</reference>
<dbReference type="PANTHER" id="PTHR37984:SF5">
    <property type="entry name" value="PROTEIN NYNRIN-LIKE"/>
    <property type="match status" value="1"/>
</dbReference>